<sequence length="154" mass="15870">MLGAGAAALLAVTGVVALLLRPDSSDGATPPAPVSHVDTATRACLLTSTDTDTTGTWAAIQEVARTRDTNTVVQRYRLPTSAHAAAYVNTLVQLRCSTIVTTGTAARSAVASRLVDGHIPNVRFVVVADRPVTGTTHLSPDAVSASVLARVVSR</sequence>
<comment type="caution">
    <text evidence="1">The sequence shown here is derived from an EMBL/GenBank/DDBJ whole genome shotgun (WGS) entry which is preliminary data.</text>
</comment>
<dbReference type="Proteomes" id="UP001501009">
    <property type="component" value="Unassembled WGS sequence"/>
</dbReference>
<accession>A0ABP7J5L9</accession>
<organism evidence="1 2">
    <name type="scientific">Streptomyces coacervatus</name>
    <dbReference type="NCBI Taxonomy" id="647381"/>
    <lineage>
        <taxon>Bacteria</taxon>
        <taxon>Bacillati</taxon>
        <taxon>Actinomycetota</taxon>
        <taxon>Actinomycetes</taxon>
        <taxon>Kitasatosporales</taxon>
        <taxon>Streptomycetaceae</taxon>
        <taxon>Streptomyces</taxon>
    </lineage>
</organism>
<reference evidence="2" key="1">
    <citation type="journal article" date="2019" name="Int. J. Syst. Evol. Microbiol.">
        <title>The Global Catalogue of Microorganisms (GCM) 10K type strain sequencing project: providing services to taxonomists for standard genome sequencing and annotation.</title>
        <authorList>
            <consortium name="The Broad Institute Genomics Platform"/>
            <consortium name="The Broad Institute Genome Sequencing Center for Infectious Disease"/>
            <person name="Wu L."/>
            <person name="Ma J."/>
        </authorList>
    </citation>
    <scope>NUCLEOTIDE SEQUENCE [LARGE SCALE GENOMIC DNA]</scope>
    <source>
        <strain evidence="2">JCM 17138</strain>
    </source>
</reference>
<dbReference type="EMBL" id="BAABDE010000031">
    <property type="protein sequence ID" value="GAA3834585.1"/>
    <property type="molecule type" value="Genomic_DNA"/>
</dbReference>
<gene>
    <name evidence="1" type="ORF">GCM10022403_079240</name>
</gene>
<evidence type="ECO:0000313" key="1">
    <source>
        <dbReference type="EMBL" id="GAA3834585.1"/>
    </source>
</evidence>
<protein>
    <recommendedName>
        <fullName evidence="3">BMP family ABC transporter substrate-binding protein</fullName>
    </recommendedName>
</protein>
<proteinExistence type="predicted"/>
<keyword evidence="2" id="KW-1185">Reference proteome</keyword>
<dbReference type="RefSeq" id="WP_275775774.1">
    <property type="nucleotide sequence ID" value="NZ_BAABDE010000031.1"/>
</dbReference>
<name>A0ABP7J5L9_9ACTN</name>
<evidence type="ECO:0000313" key="2">
    <source>
        <dbReference type="Proteomes" id="UP001501009"/>
    </source>
</evidence>
<evidence type="ECO:0008006" key="3">
    <source>
        <dbReference type="Google" id="ProtNLM"/>
    </source>
</evidence>